<evidence type="ECO:0000313" key="1">
    <source>
        <dbReference type="EMBL" id="MFC0709454.1"/>
    </source>
</evidence>
<proteinExistence type="predicted"/>
<sequence>MSESASSQPASARIYRFEPYHFSHNLPPEIHARLKEIFAHWNEQMPAHSPC</sequence>
<dbReference type="RefSeq" id="WP_376944483.1">
    <property type="nucleotide sequence ID" value="NZ_CP171449.1"/>
</dbReference>
<organism evidence="1 2">
    <name type="scientific">Azorhizophilus paspali</name>
    <name type="common">Azotobacter paspali</name>
    <dbReference type="NCBI Taxonomy" id="69963"/>
    <lineage>
        <taxon>Bacteria</taxon>
        <taxon>Pseudomonadati</taxon>
        <taxon>Pseudomonadota</taxon>
        <taxon>Gammaproteobacteria</taxon>
        <taxon>Pseudomonadales</taxon>
        <taxon>Pseudomonadaceae</taxon>
        <taxon>Azorhizophilus</taxon>
    </lineage>
</organism>
<accession>A0ABV6SKH6</accession>
<comment type="caution">
    <text evidence="1">The sequence shown here is derived from an EMBL/GenBank/DDBJ whole genome shotgun (WGS) entry which is preliminary data.</text>
</comment>
<keyword evidence="2" id="KW-1185">Reference proteome</keyword>
<dbReference type="EMBL" id="JBHLSS010000045">
    <property type="protein sequence ID" value="MFC0709454.1"/>
    <property type="molecule type" value="Genomic_DNA"/>
</dbReference>
<evidence type="ECO:0000313" key="2">
    <source>
        <dbReference type="Proteomes" id="UP001589891"/>
    </source>
</evidence>
<reference evidence="1 2" key="1">
    <citation type="submission" date="2024-09" db="EMBL/GenBank/DDBJ databases">
        <authorList>
            <person name="Sun Q."/>
            <person name="Mori K."/>
        </authorList>
    </citation>
    <scope>NUCLEOTIDE SEQUENCE [LARGE SCALE GENOMIC DNA]</scope>
    <source>
        <strain evidence="1 2">NCAIM B.01794</strain>
    </source>
</reference>
<name>A0ABV6SKH6_AZOPA</name>
<gene>
    <name evidence="1" type="ORF">ACFFGX_07550</name>
</gene>
<protein>
    <submittedName>
        <fullName evidence="1">Uncharacterized protein</fullName>
    </submittedName>
</protein>
<dbReference type="Proteomes" id="UP001589891">
    <property type="component" value="Unassembled WGS sequence"/>
</dbReference>